<sequence>MTLRLAVTAECSSIKPFFCYDLPTVQQTISMKVKSSQEVNDPAIMAAILEKIKEKLEDRRMTENITVNWRVHQDGVVFHKEKENTTTVVNKERKTCDL</sequence>
<name>A0A7J6B6Y1_AMEME</name>
<comment type="caution">
    <text evidence="1">The sequence shown here is derived from an EMBL/GenBank/DDBJ whole genome shotgun (WGS) entry which is preliminary data.</text>
</comment>
<protein>
    <submittedName>
        <fullName evidence="1">Uncharacterized protein</fullName>
    </submittedName>
</protein>
<dbReference type="AlphaFoldDB" id="A0A7J6B6Y1"/>
<accession>A0A7J6B6Y1</accession>
<dbReference type="Proteomes" id="UP000593565">
    <property type="component" value="Unassembled WGS sequence"/>
</dbReference>
<keyword evidence="2" id="KW-1185">Reference proteome</keyword>
<evidence type="ECO:0000313" key="2">
    <source>
        <dbReference type="Proteomes" id="UP000593565"/>
    </source>
</evidence>
<proteinExistence type="predicted"/>
<organism evidence="1 2">
    <name type="scientific">Ameiurus melas</name>
    <name type="common">Black bullhead</name>
    <name type="synonym">Silurus melas</name>
    <dbReference type="NCBI Taxonomy" id="219545"/>
    <lineage>
        <taxon>Eukaryota</taxon>
        <taxon>Metazoa</taxon>
        <taxon>Chordata</taxon>
        <taxon>Craniata</taxon>
        <taxon>Vertebrata</taxon>
        <taxon>Euteleostomi</taxon>
        <taxon>Actinopterygii</taxon>
        <taxon>Neopterygii</taxon>
        <taxon>Teleostei</taxon>
        <taxon>Ostariophysi</taxon>
        <taxon>Siluriformes</taxon>
        <taxon>Ictaluridae</taxon>
        <taxon>Ameiurus</taxon>
    </lineage>
</organism>
<gene>
    <name evidence="1" type="ORF">AMELA_G00056310</name>
</gene>
<reference evidence="1 2" key="1">
    <citation type="submission" date="2020-02" db="EMBL/GenBank/DDBJ databases">
        <title>A chromosome-scale genome assembly of the black bullhead catfish (Ameiurus melas).</title>
        <authorList>
            <person name="Wen M."/>
            <person name="Zham M."/>
            <person name="Cabau C."/>
            <person name="Klopp C."/>
            <person name="Donnadieu C."/>
            <person name="Roques C."/>
            <person name="Bouchez O."/>
            <person name="Lampietro C."/>
            <person name="Jouanno E."/>
            <person name="Herpin A."/>
            <person name="Louis A."/>
            <person name="Berthelot C."/>
            <person name="Parey E."/>
            <person name="Roest-Crollius H."/>
            <person name="Braasch I."/>
            <person name="Postlethwait J."/>
            <person name="Robinson-Rechavi M."/>
            <person name="Echchiki A."/>
            <person name="Begum T."/>
            <person name="Montfort J."/>
            <person name="Schartl M."/>
            <person name="Bobe J."/>
            <person name="Guiguen Y."/>
        </authorList>
    </citation>
    <scope>NUCLEOTIDE SEQUENCE [LARGE SCALE GENOMIC DNA]</scope>
    <source>
        <strain evidence="1">M_S1</strain>
        <tissue evidence="1">Blood</tissue>
    </source>
</reference>
<evidence type="ECO:0000313" key="1">
    <source>
        <dbReference type="EMBL" id="KAF4090825.1"/>
    </source>
</evidence>
<dbReference type="EMBL" id="JAAGNN010000004">
    <property type="protein sequence ID" value="KAF4090825.1"/>
    <property type="molecule type" value="Genomic_DNA"/>
</dbReference>